<keyword evidence="1" id="KW-0472">Membrane</keyword>
<organism evidence="2 3">
    <name type="scientific">Alkalibacillus salilacus</name>
    <dbReference type="NCBI Taxonomy" id="284582"/>
    <lineage>
        <taxon>Bacteria</taxon>
        <taxon>Bacillati</taxon>
        <taxon>Bacillota</taxon>
        <taxon>Bacilli</taxon>
        <taxon>Bacillales</taxon>
        <taxon>Bacillaceae</taxon>
        <taxon>Alkalibacillus</taxon>
    </lineage>
</organism>
<evidence type="ECO:0000313" key="2">
    <source>
        <dbReference type="EMBL" id="MDQ0160066.1"/>
    </source>
</evidence>
<keyword evidence="3" id="KW-1185">Reference proteome</keyword>
<comment type="caution">
    <text evidence="2">The sequence shown here is derived from an EMBL/GenBank/DDBJ whole genome shotgun (WGS) entry which is preliminary data.</text>
</comment>
<sequence>MFSDWMIYLTAHWQAIGLWIVLIGCLISLTYGVIVRFLKLPISFSLLYWMSMATAFMFVLLAIYIFNHTVINDASQMRQVVLTLINASFLVGATLLILGIVTYLSDRLKNKQSLHGK</sequence>
<dbReference type="RefSeq" id="WP_306977023.1">
    <property type="nucleotide sequence ID" value="NZ_JAUSTQ010000008.1"/>
</dbReference>
<protein>
    <submittedName>
        <fullName evidence="2">Uncharacterized protein</fullName>
    </submittedName>
</protein>
<feature type="transmembrane region" description="Helical" evidence="1">
    <location>
        <begin position="12"/>
        <end position="34"/>
    </location>
</feature>
<name>A0ABT9VGI6_9BACI</name>
<reference evidence="2 3" key="1">
    <citation type="submission" date="2023-07" db="EMBL/GenBank/DDBJ databases">
        <title>Genomic Encyclopedia of Type Strains, Phase IV (KMG-IV): sequencing the most valuable type-strain genomes for metagenomic binning, comparative biology and taxonomic classification.</title>
        <authorList>
            <person name="Goeker M."/>
        </authorList>
    </citation>
    <scope>NUCLEOTIDE SEQUENCE [LARGE SCALE GENOMIC DNA]</scope>
    <source>
        <strain evidence="2 3">DSM 16460</strain>
    </source>
</reference>
<gene>
    <name evidence="2" type="ORF">J2S77_002067</name>
</gene>
<dbReference type="Proteomes" id="UP001224359">
    <property type="component" value="Unassembled WGS sequence"/>
</dbReference>
<dbReference type="EMBL" id="JAUSTQ010000008">
    <property type="protein sequence ID" value="MDQ0160066.1"/>
    <property type="molecule type" value="Genomic_DNA"/>
</dbReference>
<accession>A0ABT9VGI6</accession>
<keyword evidence="1" id="KW-1133">Transmembrane helix</keyword>
<evidence type="ECO:0000256" key="1">
    <source>
        <dbReference type="SAM" id="Phobius"/>
    </source>
</evidence>
<feature type="transmembrane region" description="Helical" evidence="1">
    <location>
        <begin position="79"/>
        <end position="104"/>
    </location>
</feature>
<keyword evidence="1" id="KW-0812">Transmembrane</keyword>
<evidence type="ECO:0000313" key="3">
    <source>
        <dbReference type="Proteomes" id="UP001224359"/>
    </source>
</evidence>
<feature type="transmembrane region" description="Helical" evidence="1">
    <location>
        <begin position="46"/>
        <end position="67"/>
    </location>
</feature>
<proteinExistence type="predicted"/>